<sequence>MSSSPSSVAVTIDNTLGAVLVGFAVACCVYGILVTQVFTYYSNYPSDRAVYKFLVLLILVLETTDQALIGHIIYHYGITNFANLLALLRGDTTWSLILQQTIGATVGAIVKMSFALRVWRFSERNWIITAFIVILIVGQLGTAFAFTAKAFQLPGVFAVVHIQTLGTVSLALGVFTDIVIAISLCYFLNKLRTGYHQYVARSSLEFSTNILDYRSDTLVNSLVRYAISTGALTGAISLTTLILYNIMPTNLVFIATYFVLSKLYAISFMATLNTRRVVRGKGTDKQGTTSNHTNLFHLGTRMPSMGPNDMDGWEAAYTPSVAQLTSAQLESGHLTSGQLTSGSAYSQAESFPMNSFHPGHSPAKSVIFTMPPLMPKTTDTSFIS</sequence>
<feature type="transmembrane region" description="Helical" evidence="2">
    <location>
        <begin position="126"/>
        <end position="148"/>
    </location>
</feature>
<dbReference type="InterPro" id="IPR045339">
    <property type="entry name" value="DUF6534"/>
</dbReference>
<keyword evidence="2" id="KW-1133">Transmembrane helix</keyword>
<gene>
    <name evidence="4" type="ORF">WG66_2970</name>
</gene>
<evidence type="ECO:0000256" key="1">
    <source>
        <dbReference type="SAM" id="MobiDB-lite"/>
    </source>
</evidence>
<dbReference type="EMBL" id="LATX01000923">
    <property type="protein sequence ID" value="KTB44455.1"/>
    <property type="molecule type" value="Genomic_DNA"/>
</dbReference>
<protein>
    <recommendedName>
        <fullName evidence="3">DUF6534 domain-containing protein</fullName>
    </recommendedName>
</protein>
<dbReference type="eggNOG" id="ENOG502SJ8A">
    <property type="taxonomic scope" value="Eukaryota"/>
</dbReference>
<name>A0A0W0G7B1_MONRR</name>
<dbReference type="AlphaFoldDB" id="A0A0W0G7B1"/>
<dbReference type="PANTHER" id="PTHR40465:SF1">
    <property type="entry name" value="DUF6534 DOMAIN-CONTAINING PROTEIN"/>
    <property type="match status" value="1"/>
</dbReference>
<evidence type="ECO:0000259" key="3">
    <source>
        <dbReference type="Pfam" id="PF20152"/>
    </source>
</evidence>
<evidence type="ECO:0000256" key="2">
    <source>
        <dbReference type="SAM" id="Phobius"/>
    </source>
</evidence>
<comment type="caution">
    <text evidence="4">The sequence shown here is derived from an EMBL/GenBank/DDBJ whole genome shotgun (WGS) entry which is preliminary data.</text>
</comment>
<keyword evidence="2" id="KW-0812">Transmembrane</keyword>
<organism evidence="4 5">
    <name type="scientific">Moniliophthora roreri</name>
    <name type="common">Frosty pod rot fungus</name>
    <name type="synonym">Monilia roreri</name>
    <dbReference type="NCBI Taxonomy" id="221103"/>
    <lineage>
        <taxon>Eukaryota</taxon>
        <taxon>Fungi</taxon>
        <taxon>Dikarya</taxon>
        <taxon>Basidiomycota</taxon>
        <taxon>Agaricomycotina</taxon>
        <taxon>Agaricomycetes</taxon>
        <taxon>Agaricomycetidae</taxon>
        <taxon>Agaricales</taxon>
        <taxon>Marasmiineae</taxon>
        <taxon>Marasmiaceae</taxon>
        <taxon>Moniliophthora</taxon>
    </lineage>
</organism>
<dbReference type="Pfam" id="PF20152">
    <property type="entry name" value="DUF6534"/>
    <property type="match status" value="1"/>
</dbReference>
<dbReference type="Proteomes" id="UP000054988">
    <property type="component" value="Unassembled WGS sequence"/>
</dbReference>
<feature type="region of interest" description="Disordered" evidence="1">
    <location>
        <begin position="281"/>
        <end position="300"/>
    </location>
</feature>
<accession>A0A0W0G7B1</accession>
<proteinExistence type="predicted"/>
<feature type="transmembrane region" description="Helical" evidence="2">
    <location>
        <begin position="94"/>
        <end position="114"/>
    </location>
</feature>
<feature type="transmembrane region" description="Helical" evidence="2">
    <location>
        <begin position="252"/>
        <end position="272"/>
    </location>
</feature>
<feature type="domain" description="DUF6534" evidence="3">
    <location>
        <begin position="174"/>
        <end position="276"/>
    </location>
</feature>
<dbReference type="PANTHER" id="PTHR40465">
    <property type="entry name" value="CHROMOSOME 1, WHOLE GENOME SHOTGUN SEQUENCE"/>
    <property type="match status" value="1"/>
</dbReference>
<feature type="transmembrane region" description="Helical" evidence="2">
    <location>
        <begin position="53"/>
        <end position="74"/>
    </location>
</feature>
<evidence type="ECO:0000313" key="5">
    <source>
        <dbReference type="Proteomes" id="UP000054988"/>
    </source>
</evidence>
<feature type="transmembrane region" description="Helical" evidence="2">
    <location>
        <begin position="222"/>
        <end position="246"/>
    </location>
</feature>
<feature type="transmembrane region" description="Helical" evidence="2">
    <location>
        <begin position="20"/>
        <end position="41"/>
    </location>
</feature>
<feature type="compositionally biased region" description="Polar residues" evidence="1">
    <location>
        <begin position="285"/>
        <end position="294"/>
    </location>
</feature>
<feature type="transmembrane region" description="Helical" evidence="2">
    <location>
        <begin position="168"/>
        <end position="188"/>
    </location>
</feature>
<keyword evidence="2" id="KW-0472">Membrane</keyword>
<reference evidence="4 5" key="1">
    <citation type="submission" date="2015-12" db="EMBL/GenBank/DDBJ databases">
        <title>Draft genome sequence of Moniliophthora roreri, the causal agent of frosty pod rot of cacao.</title>
        <authorList>
            <person name="Aime M.C."/>
            <person name="Diaz-Valderrama J.R."/>
            <person name="Kijpornyongpan T."/>
            <person name="Phillips-Mora W."/>
        </authorList>
    </citation>
    <scope>NUCLEOTIDE SEQUENCE [LARGE SCALE GENOMIC DNA]</scope>
    <source>
        <strain evidence="4 5">MCA 2952</strain>
    </source>
</reference>
<evidence type="ECO:0000313" key="4">
    <source>
        <dbReference type="EMBL" id="KTB44455.1"/>
    </source>
</evidence>